<evidence type="ECO:0000259" key="3">
    <source>
        <dbReference type="Pfam" id="PF18802"/>
    </source>
</evidence>
<dbReference type="PANTHER" id="PTHR33096">
    <property type="entry name" value="CXC2 DOMAIN-CONTAINING PROTEIN"/>
    <property type="match status" value="1"/>
</dbReference>
<feature type="compositionally biased region" description="Basic and acidic residues" evidence="2">
    <location>
        <begin position="306"/>
        <end position="315"/>
    </location>
</feature>
<dbReference type="Pfam" id="PF18758">
    <property type="entry name" value="KDZ"/>
    <property type="match status" value="1"/>
</dbReference>
<evidence type="ECO:0000256" key="2">
    <source>
        <dbReference type="SAM" id="MobiDB-lite"/>
    </source>
</evidence>
<feature type="region of interest" description="Disordered" evidence="2">
    <location>
        <begin position="1"/>
        <end position="43"/>
    </location>
</feature>
<dbReference type="EMBL" id="MU802550">
    <property type="protein sequence ID" value="KAJ3979002.1"/>
    <property type="molecule type" value="Genomic_DNA"/>
</dbReference>
<comment type="caution">
    <text evidence="4">The sequence shown here is derived from an EMBL/GenBank/DDBJ whole genome shotgun (WGS) entry which is preliminary data.</text>
</comment>
<feature type="region of interest" description="Disordered" evidence="2">
    <location>
        <begin position="284"/>
        <end position="323"/>
    </location>
</feature>
<dbReference type="AlphaFoldDB" id="A0AA38UPF1"/>
<gene>
    <name evidence="4" type="ORF">F5890DRAFT_1421949</name>
</gene>
<accession>A0AA38UPF1</accession>
<dbReference type="PANTHER" id="PTHR33096:SF1">
    <property type="entry name" value="CXC1-LIKE CYSTEINE CLUSTER ASSOCIATED WITH KDZ TRANSPOSASES DOMAIN-CONTAINING PROTEIN"/>
    <property type="match status" value="1"/>
</dbReference>
<reference evidence="4" key="1">
    <citation type="submission" date="2022-08" db="EMBL/GenBank/DDBJ databases">
        <authorList>
            <consortium name="DOE Joint Genome Institute"/>
            <person name="Min B."/>
            <person name="Riley R."/>
            <person name="Sierra-Patev S."/>
            <person name="Naranjo-Ortiz M."/>
            <person name="Looney B."/>
            <person name="Konkel Z."/>
            <person name="Slot J.C."/>
            <person name="Sakamoto Y."/>
            <person name="Steenwyk J.L."/>
            <person name="Rokas A."/>
            <person name="Carro J."/>
            <person name="Camarero S."/>
            <person name="Ferreira P."/>
            <person name="Molpeceres G."/>
            <person name="Ruiz-Duenas F.J."/>
            <person name="Serrano A."/>
            <person name="Henrissat B."/>
            <person name="Drula E."/>
            <person name="Hughes K.W."/>
            <person name="Mata J.L."/>
            <person name="Ishikawa N.K."/>
            <person name="Vargas-Isla R."/>
            <person name="Ushijima S."/>
            <person name="Smith C.A."/>
            <person name="Ahrendt S."/>
            <person name="Andreopoulos W."/>
            <person name="He G."/>
            <person name="Labutti K."/>
            <person name="Lipzen A."/>
            <person name="Ng V."/>
            <person name="Sandor L."/>
            <person name="Barry K."/>
            <person name="Martinez A.T."/>
            <person name="Xiao Y."/>
            <person name="Gibbons J.G."/>
            <person name="Terashima K."/>
            <person name="Hibbett D.S."/>
            <person name="Grigoriev I.V."/>
        </authorList>
    </citation>
    <scope>NUCLEOTIDE SEQUENCE</scope>
    <source>
        <strain evidence="4">TFB7829</strain>
    </source>
</reference>
<feature type="compositionally biased region" description="Basic and acidic residues" evidence="2">
    <location>
        <begin position="68"/>
        <end position="83"/>
    </location>
</feature>
<proteinExistence type="predicted"/>
<feature type="compositionally biased region" description="Polar residues" evidence="2">
    <location>
        <begin position="84"/>
        <end position="93"/>
    </location>
</feature>
<evidence type="ECO:0000313" key="4">
    <source>
        <dbReference type="EMBL" id="KAJ3979002.1"/>
    </source>
</evidence>
<name>A0AA38UPF1_9AGAR</name>
<dbReference type="InterPro" id="IPR040521">
    <property type="entry name" value="KDZ"/>
</dbReference>
<organism evidence="4 5">
    <name type="scientific">Lentinula detonsa</name>
    <dbReference type="NCBI Taxonomy" id="2804962"/>
    <lineage>
        <taxon>Eukaryota</taxon>
        <taxon>Fungi</taxon>
        <taxon>Dikarya</taxon>
        <taxon>Basidiomycota</taxon>
        <taxon>Agaricomycotina</taxon>
        <taxon>Agaricomycetes</taxon>
        <taxon>Agaricomycetidae</taxon>
        <taxon>Agaricales</taxon>
        <taxon>Marasmiineae</taxon>
        <taxon>Omphalotaceae</taxon>
        <taxon>Lentinula</taxon>
    </lineage>
</organism>
<keyword evidence="1" id="KW-0175">Coiled coil</keyword>
<feature type="domain" description="CxC1-like cysteine cluster associated with KDZ transposases" evidence="3">
    <location>
        <begin position="146"/>
        <end position="235"/>
    </location>
</feature>
<dbReference type="Proteomes" id="UP001163850">
    <property type="component" value="Unassembled WGS sequence"/>
</dbReference>
<feature type="coiled-coil region" evidence="1">
    <location>
        <begin position="650"/>
        <end position="708"/>
    </location>
</feature>
<feature type="region of interest" description="Disordered" evidence="2">
    <location>
        <begin position="626"/>
        <end position="646"/>
    </location>
</feature>
<evidence type="ECO:0000256" key="1">
    <source>
        <dbReference type="SAM" id="Coils"/>
    </source>
</evidence>
<feature type="region of interest" description="Disordered" evidence="2">
    <location>
        <begin position="58"/>
        <end position="105"/>
    </location>
</feature>
<sequence length="1016" mass="116031">MFRPRIRKEKRQRLSSSPAKEVSDYTFIPVSSPKRPSARDAQPIIFAADGQKFTQHSRLPLPVGQIGLRDRPKGELENSRMSKSDTGQDNGSPSILPLESAPSRHQQKKLNQVNTWMTSVIPRLIKPYMRLLQETQNLRLEVCSASEITCTCLNRSTMLSVLVVRFHKLERIRLNICVCRPVAAQLVGLGLFPCAPLQPSLAVDIRLLNFVSRLFLKISPNNTAISNTLDEFLQAQGYQMKGEDPLRRRFGSALQWFNSLLHATTQFVDSIVAVTRDSLNVSDDTLDVQSNESASESHSSEEDESEPRKRTRPDPDSASLPLTRPSEYLRARCPLCFGGSSTMSKELSAIVCLDACFTQKHNKQKYRDPPREHPKTVFIPEDDVVIWEAFVAEVRPPRPAKDFEDGLKVPNAILDECERSFTAADGSREKASTQFFDSTALMGLLCRHDRVLWLVNMTTPGERQHYALALLDMLFKHIPLFWTVGVLYDVACTLDRSCVKWGFLADYLDRISFAISVFHAYGHGWACQCVYHPRKCKGFGLSDGEGCERFWHSISKLIAYLRVCGHHTRLYTLDSQVQHLDNEGLMGLGKWIARKWHSAEVKRAEGDRDVKESEESPDFLRQQWAAQVAAQTKPPPRQSKNAGKKAVEEAVRLQKVRDSLTERIAKLEDVICDVDADPVDYAGAEDRLPGLKQQLDSCKSKLSRAERALGVQNQLHYRHLANSAYINHRINARALKIRLRERLCARKFERTRIERAARRQQYNERKIQGQTEDSVKRRDPGIQKLARSYNKHVSDMRELIRLHRAPRHAVAPQPIPTKGLFNLDIDDVIWEDVGLDEDDEEVPPPWMCDDKVKKGIRGILIRDRCDEDFRRLRHELCSMREWMAEEWKVVTETIELLEENGLLHQLHERREHLLRLCVIWSHALHSIPSDGRLPAWGPSKDELTAVERELGAEILDEGESDVNELVPEELEWVAGETDEDEDEFDFDEDELDVGLLEHMSAMAVVDTEDSELDDFV</sequence>
<evidence type="ECO:0000313" key="5">
    <source>
        <dbReference type="Proteomes" id="UP001163850"/>
    </source>
</evidence>
<protein>
    <recommendedName>
        <fullName evidence="3">CxC1-like cysteine cluster associated with KDZ transposases domain-containing protein</fullName>
    </recommendedName>
</protein>
<dbReference type="InterPro" id="IPR041320">
    <property type="entry name" value="CxC1"/>
</dbReference>
<feature type="compositionally biased region" description="Basic residues" evidence="2">
    <location>
        <begin position="1"/>
        <end position="13"/>
    </location>
</feature>
<dbReference type="Pfam" id="PF18802">
    <property type="entry name" value="CxC1"/>
    <property type="match status" value="1"/>
</dbReference>